<feature type="domain" description="BLOC-2 complex member HPS3 N-terminal" evidence="1">
    <location>
        <begin position="37"/>
        <end position="345"/>
    </location>
</feature>
<dbReference type="Pfam" id="PF14763">
    <property type="entry name" value="HPS3_C"/>
    <property type="match status" value="1"/>
</dbReference>
<dbReference type="InterPro" id="IPR029438">
    <property type="entry name" value="HPS3_C"/>
</dbReference>
<dbReference type="VEuPathDB" id="VectorBase:LLONM1_003102"/>
<feature type="domain" description="BLOC-2 complex member HPS3 C-terminal" evidence="2">
    <location>
        <begin position="421"/>
        <end position="549"/>
    </location>
</feature>
<dbReference type="Proteomes" id="UP000092461">
    <property type="component" value="Unassembled WGS sequence"/>
</dbReference>
<evidence type="ECO:0000259" key="1">
    <source>
        <dbReference type="Pfam" id="PF14761"/>
    </source>
</evidence>
<name>A0A1B0CX09_LUTLO</name>
<evidence type="ECO:0000313" key="4">
    <source>
        <dbReference type="Proteomes" id="UP000092461"/>
    </source>
</evidence>
<dbReference type="PANTHER" id="PTHR28633:SF1">
    <property type="entry name" value="BLOC-2 COMPLEX MEMBER HPS3"/>
    <property type="match status" value="1"/>
</dbReference>
<dbReference type="InterPro" id="IPR029437">
    <property type="entry name" value="HPS3_N"/>
</dbReference>
<dbReference type="PANTHER" id="PTHR28633">
    <property type="entry name" value="HERMANSKY-PUDLAK SYNDROME 3 PROTEIN"/>
    <property type="match status" value="1"/>
</dbReference>
<dbReference type="AlphaFoldDB" id="A0A1B0CX09"/>
<evidence type="ECO:0000259" key="2">
    <source>
        <dbReference type="Pfam" id="PF14763"/>
    </source>
</evidence>
<accession>A0A1B0CX09</accession>
<dbReference type="Pfam" id="PF14761">
    <property type="entry name" value="HPS3_N"/>
    <property type="match status" value="1"/>
</dbReference>
<dbReference type="GO" id="GO:0005737">
    <property type="term" value="C:cytoplasm"/>
    <property type="evidence" value="ECO:0007669"/>
    <property type="project" value="TreeGrafter"/>
</dbReference>
<sequence>MAHCSDLLQLGWSSIEQSQTMAILRARIAGKVTPSDKYINSEDVEMIELPLKAQPRCVACCQVTGNIAIVAGNKVLFYHFKSCQTDTGRYNYIDFVEVPFFVELSFSPQKISLTEGVIGCMSDFTFNLFKITEVYEPSISVDISDESFSSDASGSLRINTKETLDFRTICKHSTINRQKFRVDVGSDCDGDSGTNGGDIRPEIVHDMLIILRSLQDSETLSKYTIKPLLQLRLPCPVSQKPVYDSFRSMSVNPLYMRREMCPDKGSENIFGSRYSRNFVSVALVVATQQDGYLYQFYNNDEWRQNTDILASYSFTAPIVDLVLKDSVMHALTETGIETYTLRIGQKIFYSPCEYFLNYSTTLDVIGPNFNDPICLLGLHSVAGAEKILSSAGNIVILSREAIARNAPWKLKFLHEPRPECLYRNIEGYALKHRAENPKVFLHLMGEVHVMIRTANELARIVSSDKTKNHVSLTKFSDHGDKEVENLFLESCRTLADFFVLSANEEEYYMALPYYLMGKLSVADIFNRCIQFEQLGVYSMGGIIYTLKQLFLRLQPGSEELNFLTGSLVKSPLVDNNNGNEMRLDRDGGFMKILFDLLLKYSPEDITAIALQSSIFLNRMGDFILKFLEGRPEKTNEEKLCVALQLVRKKRASLARNIIETIDSGSLLNILSKNWTILFETSMNHKNGHSIVIFSEFTEHCLLMSQLESIQRLTASVLKYLLVNLQVLPFEVLLKMLIDFTSLRIGYAGSEIGKNILMMTLEMYLIDYVEQKKLCADQSESTDSASFIVTTSTASNATRSGANQESSRKMSSSLASDVDTALSIFGTTATGKALKILVRSHLGFLSSHSGQKKEAESKECSLSDFDIPEKEIDALFEFLKKPPEILKEKCGPAVEEPLLFMDRRWNYLNLMPPLQANFLDYLIKPKKADSQEKIPEEEINLACVKLQALLASAELPEDIVNEVSQFICSNPNLIGIESIVSCLLPVPECTEFLVNVCPQCVLEFGKDRFSRNEDWAFLINCLQVQTSKAGDATESNGGLLLFYHKLLKEILEYIANTKPLDTVMKIFPEHEITHIPDNVGTEAGKTHPGHHPHEQSAFIQYIRISVEKERARKLKQVIVAKSNTLSAKINL</sequence>
<proteinExistence type="predicted"/>
<dbReference type="VEuPathDB" id="VectorBase:LLOJ009545"/>
<dbReference type="EnsemblMetazoa" id="LLOJ009545-RA">
    <property type="protein sequence ID" value="LLOJ009545-PA"/>
    <property type="gene ID" value="LLOJ009545"/>
</dbReference>
<dbReference type="EMBL" id="AJWK01033098">
    <property type="status" value="NOT_ANNOTATED_CDS"/>
    <property type="molecule type" value="Genomic_DNA"/>
</dbReference>
<organism evidence="3 4">
    <name type="scientific">Lutzomyia longipalpis</name>
    <name type="common">Sand fly</name>
    <dbReference type="NCBI Taxonomy" id="7200"/>
    <lineage>
        <taxon>Eukaryota</taxon>
        <taxon>Metazoa</taxon>
        <taxon>Ecdysozoa</taxon>
        <taxon>Arthropoda</taxon>
        <taxon>Hexapoda</taxon>
        <taxon>Insecta</taxon>
        <taxon>Pterygota</taxon>
        <taxon>Neoptera</taxon>
        <taxon>Endopterygota</taxon>
        <taxon>Diptera</taxon>
        <taxon>Nematocera</taxon>
        <taxon>Psychodoidea</taxon>
        <taxon>Psychodidae</taxon>
        <taxon>Lutzomyia</taxon>
        <taxon>Lutzomyia</taxon>
    </lineage>
</organism>
<keyword evidence="4" id="KW-1185">Reference proteome</keyword>
<evidence type="ECO:0000313" key="3">
    <source>
        <dbReference type="EnsemblMetazoa" id="LLOJ009545-PA"/>
    </source>
</evidence>
<dbReference type="InterPro" id="IPR017216">
    <property type="entry name" value="HPS3"/>
</dbReference>
<protein>
    <submittedName>
        <fullName evidence="3">Uncharacterized protein</fullName>
    </submittedName>
</protein>
<reference evidence="3" key="1">
    <citation type="submission" date="2020-05" db="UniProtKB">
        <authorList>
            <consortium name="EnsemblMetazoa"/>
        </authorList>
    </citation>
    <scope>IDENTIFICATION</scope>
    <source>
        <strain evidence="3">Jacobina</strain>
    </source>
</reference>